<comment type="caution">
    <text evidence="1">The sequence shown here is derived from an EMBL/GenBank/DDBJ whole genome shotgun (WGS) entry which is preliminary data.</text>
</comment>
<reference evidence="1" key="2">
    <citation type="submission" date="2022-01" db="EMBL/GenBank/DDBJ databases">
        <authorList>
            <person name="Yamashiro T."/>
            <person name="Shiraishi A."/>
            <person name="Satake H."/>
            <person name="Nakayama K."/>
        </authorList>
    </citation>
    <scope>NUCLEOTIDE SEQUENCE</scope>
</reference>
<dbReference type="Proteomes" id="UP001151760">
    <property type="component" value="Unassembled WGS sequence"/>
</dbReference>
<gene>
    <name evidence="1" type="ORF">Tco_1121345</name>
</gene>
<reference evidence="1" key="1">
    <citation type="journal article" date="2022" name="Int. J. Mol. Sci.">
        <title>Draft Genome of Tanacetum Coccineum: Genomic Comparison of Closely Related Tanacetum-Family Plants.</title>
        <authorList>
            <person name="Yamashiro T."/>
            <person name="Shiraishi A."/>
            <person name="Nakayama K."/>
            <person name="Satake H."/>
        </authorList>
    </citation>
    <scope>NUCLEOTIDE SEQUENCE</scope>
</reference>
<evidence type="ECO:0000313" key="2">
    <source>
        <dbReference type="Proteomes" id="UP001151760"/>
    </source>
</evidence>
<evidence type="ECO:0000313" key="1">
    <source>
        <dbReference type="EMBL" id="GJU04915.1"/>
    </source>
</evidence>
<evidence type="ECO:0008006" key="3">
    <source>
        <dbReference type="Google" id="ProtNLM"/>
    </source>
</evidence>
<organism evidence="1 2">
    <name type="scientific">Tanacetum coccineum</name>
    <dbReference type="NCBI Taxonomy" id="301880"/>
    <lineage>
        <taxon>Eukaryota</taxon>
        <taxon>Viridiplantae</taxon>
        <taxon>Streptophyta</taxon>
        <taxon>Embryophyta</taxon>
        <taxon>Tracheophyta</taxon>
        <taxon>Spermatophyta</taxon>
        <taxon>Magnoliopsida</taxon>
        <taxon>eudicotyledons</taxon>
        <taxon>Gunneridae</taxon>
        <taxon>Pentapetalae</taxon>
        <taxon>asterids</taxon>
        <taxon>campanulids</taxon>
        <taxon>Asterales</taxon>
        <taxon>Asteraceae</taxon>
        <taxon>Asteroideae</taxon>
        <taxon>Anthemideae</taxon>
        <taxon>Anthemidinae</taxon>
        <taxon>Tanacetum</taxon>
    </lineage>
</organism>
<keyword evidence="2" id="KW-1185">Reference proteome</keyword>
<name>A0ABQ5IYU8_9ASTR</name>
<proteinExistence type="predicted"/>
<accession>A0ABQ5IYU8</accession>
<dbReference type="EMBL" id="BQNB010021296">
    <property type="protein sequence ID" value="GJU04915.1"/>
    <property type="molecule type" value="Genomic_DNA"/>
</dbReference>
<sequence>MVPLRFDTIRLVQNRCSFHGLWSKDPNQHLKDFLKLVDSVDLDGKNRERMFLRLFQFSLRDQDLALNDNESWNDPRDFAKPVKAIALPQDVPSTSDCRPIELETQVQRLMEAHLALTQPTQVKEQGKEEDEIENHVEIKEVIKDEESKIETDEEVKEIFEEEGLVMFKENDEKITFKMPHTMEIFKQTKLLGLSIDSIPPSTYKKL</sequence>
<protein>
    <recommendedName>
        <fullName evidence="3">MAK10-like protein</fullName>
    </recommendedName>
</protein>